<name>A0A0V8JDL1_9BACL</name>
<gene>
    <name evidence="1" type="ORF">AS030_05270</name>
</gene>
<evidence type="ECO:0000313" key="2">
    <source>
        <dbReference type="Proteomes" id="UP000054099"/>
    </source>
</evidence>
<protein>
    <submittedName>
        <fullName evidence="1">Uncharacterized protein</fullName>
    </submittedName>
</protein>
<keyword evidence="2" id="KW-1185">Reference proteome</keyword>
<dbReference type="OrthoDB" id="2692034at2"/>
<dbReference type="EMBL" id="LNQN01000001">
    <property type="protein sequence ID" value="KSU84936.1"/>
    <property type="molecule type" value="Genomic_DNA"/>
</dbReference>
<organism evidence="1 2">
    <name type="scientific">Fictibacillus enclensis</name>
    <dbReference type="NCBI Taxonomy" id="1017270"/>
    <lineage>
        <taxon>Bacteria</taxon>
        <taxon>Bacillati</taxon>
        <taxon>Bacillota</taxon>
        <taxon>Bacilli</taxon>
        <taxon>Bacillales</taxon>
        <taxon>Fictibacillaceae</taxon>
        <taxon>Fictibacillus</taxon>
    </lineage>
</organism>
<dbReference type="Proteomes" id="UP000054099">
    <property type="component" value="Unassembled WGS sequence"/>
</dbReference>
<evidence type="ECO:0000313" key="1">
    <source>
        <dbReference type="EMBL" id="KSU84936.1"/>
    </source>
</evidence>
<accession>A0A0V8JDL1</accession>
<reference evidence="1 2" key="1">
    <citation type="journal article" date="2014" name="Antonie Van Leeuwenhoek">
        <title>Fictibacillus enclensis sp. nov., isolated from marine sediment.</title>
        <authorList>
            <person name="Dastager S.G."/>
            <person name="Mawlankar R."/>
            <person name="Srinivasan K."/>
            <person name="Tang S.K."/>
            <person name="Lee J.C."/>
            <person name="Ramana V.V."/>
            <person name="Shouche Y.S."/>
        </authorList>
    </citation>
    <scope>NUCLEOTIDE SEQUENCE [LARGE SCALE GENOMIC DNA]</scope>
    <source>
        <strain evidence="1 2">NIO-1003</strain>
    </source>
</reference>
<comment type="caution">
    <text evidence="1">The sequence shown here is derived from an EMBL/GenBank/DDBJ whole genome shotgun (WGS) entry which is preliminary data.</text>
</comment>
<dbReference type="RefSeq" id="WP_061969168.1">
    <property type="nucleotide sequence ID" value="NZ_CP126109.1"/>
</dbReference>
<sequence>MTLQDALYNWLSIKKVSEERPEDQAAKDTLQFFDEILREDHHVSNPSVNLQEENYEVGYMIETTHFKTSFPRDYIDALWESIEAEPKYN</sequence>
<proteinExistence type="predicted"/>
<dbReference type="AlphaFoldDB" id="A0A0V8JDL1"/>